<reference evidence="2 3" key="1">
    <citation type="journal article" date="2019" name="Nat. Ecol. Evol.">
        <title>Megaphylogeny resolves global patterns of mushroom evolution.</title>
        <authorList>
            <person name="Varga T."/>
            <person name="Krizsan K."/>
            <person name="Foldi C."/>
            <person name="Dima B."/>
            <person name="Sanchez-Garcia M."/>
            <person name="Sanchez-Ramirez S."/>
            <person name="Szollosi G.J."/>
            <person name="Szarkandi J.G."/>
            <person name="Papp V."/>
            <person name="Albert L."/>
            <person name="Andreopoulos W."/>
            <person name="Angelini C."/>
            <person name="Antonin V."/>
            <person name="Barry K.W."/>
            <person name="Bougher N.L."/>
            <person name="Buchanan P."/>
            <person name="Buyck B."/>
            <person name="Bense V."/>
            <person name="Catcheside P."/>
            <person name="Chovatia M."/>
            <person name="Cooper J."/>
            <person name="Damon W."/>
            <person name="Desjardin D."/>
            <person name="Finy P."/>
            <person name="Geml J."/>
            <person name="Haridas S."/>
            <person name="Hughes K."/>
            <person name="Justo A."/>
            <person name="Karasinski D."/>
            <person name="Kautmanova I."/>
            <person name="Kiss B."/>
            <person name="Kocsube S."/>
            <person name="Kotiranta H."/>
            <person name="LaButti K.M."/>
            <person name="Lechner B.E."/>
            <person name="Liimatainen K."/>
            <person name="Lipzen A."/>
            <person name="Lukacs Z."/>
            <person name="Mihaltcheva S."/>
            <person name="Morgado L.N."/>
            <person name="Niskanen T."/>
            <person name="Noordeloos M.E."/>
            <person name="Ohm R.A."/>
            <person name="Ortiz-Santana B."/>
            <person name="Ovrebo C."/>
            <person name="Racz N."/>
            <person name="Riley R."/>
            <person name="Savchenko A."/>
            <person name="Shiryaev A."/>
            <person name="Soop K."/>
            <person name="Spirin V."/>
            <person name="Szebenyi C."/>
            <person name="Tomsovsky M."/>
            <person name="Tulloss R.E."/>
            <person name="Uehling J."/>
            <person name="Grigoriev I.V."/>
            <person name="Vagvolgyi C."/>
            <person name="Papp T."/>
            <person name="Martin F.M."/>
            <person name="Miettinen O."/>
            <person name="Hibbett D.S."/>
            <person name="Nagy L.G."/>
        </authorList>
    </citation>
    <scope>NUCLEOTIDE SEQUENCE [LARGE SCALE GENOMIC DNA]</scope>
    <source>
        <strain evidence="2 3">FP101781</strain>
    </source>
</reference>
<feature type="region of interest" description="Disordered" evidence="1">
    <location>
        <begin position="174"/>
        <end position="244"/>
    </location>
</feature>
<comment type="caution">
    <text evidence="2">The sequence shown here is derived from an EMBL/GenBank/DDBJ whole genome shotgun (WGS) entry which is preliminary data.</text>
</comment>
<protein>
    <submittedName>
        <fullName evidence="2">Uncharacterized protein</fullName>
    </submittedName>
</protein>
<name>A0A4Y7SV51_COPMI</name>
<evidence type="ECO:0000256" key="1">
    <source>
        <dbReference type="SAM" id="MobiDB-lite"/>
    </source>
</evidence>
<sequence>MWVWMVVTQTEGGSCAEREAEVVQAPPSIKIPAPSGGRTLTQSPPPQAARFDRLPASSHHPADPLPGAEPAQTDPTFPIPPHSDPWNPEMVIKPPFNWSSAYAPPRYDGERDPPGSLPTRRRRNAARSRTLMISLAPTSPPISSSAKDPAEESSPPRPDTSALADVRIQCPRIQNPNAAPVPTSPCGPSERTHRPLNASTRTAPRRRYTGLTHGEAGPSGEGRDGEAGEAGDASPHPGIMDCPRGVKARTDLSRVKTLSALLSTAFPPSLPPPYLSPPCSPIPFPLPQRPTVSAKQPHPGDVADALDRRGEGAYSNREEGWACLLFMQSQVLTAGDEGGARPVWSDLISRSSLGN</sequence>
<organism evidence="2 3">
    <name type="scientific">Coprinellus micaceus</name>
    <name type="common">Glistening ink-cap mushroom</name>
    <name type="synonym">Coprinus micaceus</name>
    <dbReference type="NCBI Taxonomy" id="71717"/>
    <lineage>
        <taxon>Eukaryota</taxon>
        <taxon>Fungi</taxon>
        <taxon>Dikarya</taxon>
        <taxon>Basidiomycota</taxon>
        <taxon>Agaricomycotina</taxon>
        <taxon>Agaricomycetes</taxon>
        <taxon>Agaricomycetidae</taxon>
        <taxon>Agaricales</taxon>
        <taxon>Agaricineae</taxon>
        <taxon>Psathyrellaceae</taxon>
        <taxon>Coprinellus</taxon>
    </lineage>
</organism>
<dbReference type="Proteomes" id="UP000298030">
    <property type="component" value="Unassembled WGS sequence"/>
</dbReference>
<gene>
    <name evidence="2" type="ORF">FA13DRAFT_1139966</name>
</gene>
<proteinExistence type="predicted"/>
<dbReference type="AlphaFoldDB" id="A0A4Y7SV51"/>
<evidence type="ECO:0000313" key="2">
    <source>
        <dbReference type="EMBL" id="TEB25682.1"/>
    </source>
</evidence>
<keyword evidence="3" id="KW-1185">Reference proteome</keyword>
<accession>A0A4Y7SV51</accession>
<dbReference type="EMBL" id="QPFP01000054">
    <property type="protein sequence ID" value="TEB25682.1"/>
    <property type="molecule type" value="Genomic_DNA"/>
</dbReference>
<feature type="region of interest" description="Disordered" evidence="1">
    <location>
        <begin position="12"/>
        <end position="161"/>
    </location>
</feature>
<evidence type="ECO:0000313" key="3">
    <source>
        <dbReference type="Proteomes" id="UP000298030"/>
    </source>
</evidence>